<reference evidence="13" key="3">
    <citation type="submission" date="2025-05" db="UniProtKB">
        <authorList>
            <consortium name="RefSeq"/>
        </authorList>
    </citation>
    <scope>NUCLEOTIDE SEQUENCE [LARGE SCALE GENOMIC DNA]</scope>
</reference>
<keyword evidence="7" id="KW-0443">Lipid metabolism</keyword>
<evidence type="ECO:0000256" key="3">
    <source>
        <dbReference type="ARBA" id="ARBA00007282"/>
    </source>
</evidence>
<gene>
    <name evidence="14" type="primary">LOC103490114</name>
    <name evidence="12" type="synonym">103490114</name>
</gene>
<dbReference type="AlphaFoldDB" id="A0A1S3BI05"/>
<keyword evidence="6 10" id="KW-1133">Transmembrane helix</keyword>
<proteinExistence type="inferred from homology"/>
<evidence type="ECO:0000256" key="1">
    <source>
        <dbReference type="ARBA" id="ARBA00004141"/>
    </source>
</evidence>
<dbReference type="RefSeq" id="XP_008447703.1">
    <property type="nucleotide sequence ID" value="XM_008449481.2"/>
</dbReference>
<sequence length="336" mass="38876">MDMDGEVIRLIKVLLVCMVSLLYCYYIASKLPKGKPRLLSLLPIFSLFAVLPLDLSYVVLTSGITIFVTWLTTFKLIQFSFDVGPLASDPPLSFPLFASIAFLPTRLRDIKTTPYVQNHKKDSIAPQKLDQEPPPKLPLNLPAKAFLFALLVVCKSHVHLVHPVLNLIFNCGILYFYLDMIMSISNDFVRLSFGVKVRRSFDEPYLATSLQNFWGRRWNRLVSETLHNTIYKPIRYNVGSPRWMAVFMVFVVSGLMHELLFYYIIRVVPTWEVTWFFVIHGVFVALEIELKSALGKKWKFHWAVTGPLTMAFMAVTAHWLFFPQLLRMKYCPLWQV</sequence>
<evidence type="ECO:0000256" key="5">
    <source>
        <dbReference type="ARBA" id="ARBA00022692"/>
    </source>
</evidence>
<protein>
    <submittedName>
        <fullName evidence="14">Probable long-chain-alcohol O-fatty-acyltransferase 5</fullName>
    </submittedName>
</protein>
<dbReference type="GO" id="GO:0008374">
    <property type="term" value="F:O-acyltransferase activity"/>
    <property type="evidence" value="ECO:0007669"/>
    <property type="project" value="InterPro"/>
</dbReference>
<keyword evidence="5 10" id="KW-0812">Transmembrane</keyword>
<comment type="similarity">
    <text evidence="3">Belongs to the wax synthase family.</text>
</comment>
<name>A0A1S3BI05_CUCME</name>
<dbReference type="Proteomes" id="UP001652600">
    <property type="component" value="Chromosome 1"/>
</dbReference>
<feature type="transmembrane region" description="Helical" evidence="10">
    <location>
        <begin position="6"/>
        <end position="26"/>
    </location>
</feature>
<dbReference type="EnsemblPlants" id="MELO3C013118.2.1">
    <property type="protein sequence ID" value="MELO3C013118.2.1"/>
    <property type="gene ID" value="MELO3C013118.2"/>
</dbReference>
<dbReference type="PANTHER" id="PTHR31595:SF57">
    <property type="entry name" value="OS04G0481900 PROTEIN"/>
    <property type="match status" value="1"/>
</dbReference>
<dbReference type="PANTHER" id="PTHR31595">
    <property type="entry name" value="LONG-CHAIN-ALCOHOL O-FATTY-ACYLTRANSFERASE 3-RELATED"/>
    <property type="match status" value="1"/>
</dbReference>
<dbReference type="KEGG" id="cmo:103490114"/>
<evidence type="ECO:0000256" key="10">
    <source>
        <dbReference type="SAM" id="Phobius"/>
    </source>
</evidence>
<keyword evidence="9" id="KW-0012">Acyltransferase</keyword>
<evidence type="ECO:0000256" key="6">
    <source>
        <dbReference type="ARBA" id="ARBA00022989"/>
    </source>
</evidence>
<evidence type="ECO:0000259" key="11">
    <source>
        <dbReference type="Pfam" id="PF13813"/>
    </source>
</evidence>
<reference evidence="14" key="2">
    <citation type="submission" date="2025-04" db="UniProtKB">
        <authorList>
            <consortium name="RefSeq"/>
        </authorList>
    </citation>
    <scope>IDENTIFICATION</scope>
</reference>
<evidence type="ECO:0000256" key="4">
    <source>
        <dbReference type="ARBA" id="ARBA00022679"/>
    </source>
</evidence>
<evidence type="ECO:0000256" key="9">
    <source>
        <dbReference type="ARBA" id="ARBA00023315"/>
    </source>
</evidence>
<feature type="transmembrane region" description="Helical" evidence="10">
    <location>
        <begin position="271"/>
        <end position="288"/>
    </location>
</feature>
<dbReference type="GO" id="GO:0006629">
    <property type="term" value="P:lipid metabolic process"/>
    <property type="evidence" value="ECO:0007669"/>
    <property type="project" value="UniProtKB-KW"/>
</dbReference>
<evidence type="ECO:0000313" key="13">
    <source>
        <dbReference type="Proteomes" id="UP001652600"/>
    </source>
</evidence>
<organism evidence="13 14">
    <name type="scientific">Cucumis melo</name>
    <name type="common">Muskmelon</name>
    <dbReference type="NCBI Taxonomy" id="3656"/>
    <lineage>
        <taxon>Eukaryota</taxon>
        <taxon>Viridiplantae</taxon>
        <taxon>Streptophyta</taxon>
        <taxon>Embryophyta</taxon>
        <taxon>Tracheophyta</taxon>
        <taxon>Spermatophyta</taxon>
        <taxon>Magnoliopsida</taxon>
        <taxon>eudicotyledons</taxon>
        <taxon>Gunneridae</taxon>
        <taxon>Pentapetalae</taxon>
        <taxon>rosids</taxon>
        <taxon>fabids</taxon>
        <taxon>Cucurbitales</taxon>
        <taxon>Cucurbitaceae</taxon>
        <taxon>Benincaseae</taxon>
        <taxon>Cucumis</taxon>
    </lineage>
</organism>
<keyword evidence="13" id="KW-1185">Reference proteome</keyword>
<feature type="transmembrane region" description="Helical" evidence="10">
    <location>
        <begin position="300"/>
        <end position="322"/>
    </location>
</feature>
<reference evidence="12" key="1">
    <citation type="submission" date="2023-03" db="UniProtKB">
        <authorList>
            <consortium name="EnsemblPlants"/>
        </authorList>
    </citation>
    <scope>IDENTIFICATION</scope>
</reference>
<keyword evidence="8 10" id="KW-0472">Membrane</keyword>
<dbReference type="InterPro" id="IPR032805">
    <property type="entry name" value="Wax_synthase_dom"/>
</dbReference>
<comment type="pathway">
    <text evidence="2">Secondary metabolite biosynthesis.</text>
</comment>
<feature type="transmembrane region" description="Helical" evidence="10">
    <location>
        <begin position="243"/>
        <end position="265"/>
    </location>
</feature>
<feature type="transmembrane region" description="Helical" evidence="10">
    <location>
        <begin position="38"/>
        <end position="71"/>
    </location>
</feature>
<accession>A0A1S3BI05</accession>
<evidence type="ECO:0000256" key="8">
    <source>
        <dbReference type="ARBA" id="ARBA00023136"/>
    </source>
</evidence>
<dbReference type="InParanoid" id="A0A1S3BI05"/>
<dbReference type="Gramene" id="MELO3C013118.2.1">
    <property type="protein sequence ID" value="MELO3C013118.2.1"/>
    <property type="gene ID" value="MELO3C013118.2"/>
</dbReference>
<dbReference type="InterPro" id="IPR044851">
    <property type="entry name" value="Wax_synthase"/>
</dbReference>
<evidence type="ECO:0000313" key="12">
    <source>
        <dbReference type="EnsemblPlants" id="MELO3C013118.2.1"/>
    </source>
</evidence>
<dbReference type="GeneID" id="103490114"/>
<dbReference type="OrthoDB" id="1077582at2759"/>
<evidence type="ECO:0000256" key="7">
    <source>
        <dbReference type="ARBA" id="ARBA00023098"/>
    </source>
</evidence>
<comment type="subcellular location">
    <subcellularLocation>
        <location evidence="1">Membrane</location>
        <topology evidence="1">Multi-pass membrane protein</topology>
    </subcellularLocation>
</comment>
<evidence type="ECO:0000313" key="14">
    <source>
        <dbReference type="RefSeq" id="XP_008447703.1"/>
    </source>
</evidence>
<feature type="transmembrane region" description="Helical" evidence="10">
    <location>
        <begin position="167"/>
        <end position="189"/>
    </location>
</feature>
<dbReference type="eggNOG" id="ENOG502QSCR">
    <property type="taxonomic scope" value="Eukaryota"/>
</dbReference>
<feature type="domain" description="Wax synthase" evidence="11">
    <location>
        <begin position="200"/>
        <end position="278"/>
    </location>
</feature>
<dbReference type="GO" id="GO:0016020">
    <property type="term" value="C:membrane"/>
    <property type="evidence" value="ECO:0007669"/>
    <property type="project" value="UniProtKB-SubCell"/>
</dbReference>
<evidence type="ECO:0000256" key="2">
    <source>
        <dbReference type="ARBA" id="ARBA00005179"/>
    </source>
</evidence>
<dbReference type="Pfam" id="PF13813">
    <property type="entry name" value="MBOAT_2"/>
    <property type="match status" value="1"/>
</dbReference>
<keyword evidence="4" id="KW-0808">Transferase</keyword>